<organism evidence="6 7">
    <name type="scientific">Agaribacillus aureus</name>
    <dbReference type="NCBI Taxonomy" id="3051825"/>
    <lineage>
        <taxon>Bacteria</taxon>
        <taxon>Pseudomonadati</taxon>
        <taxon>Bacteroidota</taxon>
        <taxon>Cytophagia</taxon>
        <taxon>Cytophagales</taxon>
        <taxon>Splendidivirgaceae</taxon>
        <taxon>Agaribacillus</taxon>
    </lineage>
</organism>
<reference evidence="6" key="1">
    <citation type="submission" date="2023-06" db="EMBL/GenBank/DDBJ databases">
        <title>Genomic of Agaribacillus aureum.</title>
        <authorList>
            <person name="Wang G."/>
        </authorList>
    </citation>
    <scope>NUCLEOTIDE SEQUENCE</scope>
    <source>
        <strain evidence="6">BMA12</strain>
    </source>
</reference>
<name>A0ABT8L8T8_9BACT</name>
<feature type="transmembrane region" description="Helical" evidence="5">
    <location>
        <begin position="48"/>
        <end position="65"/>
    </location>
</feature>
<dbReference type="RefSeq" id="WP_346759505.1">
    <property type="nucleotide sequence ID" value="NZ_JAUJEB010000004.1"/>
</dbReference>
<feature type="transmembrane region" description="Helical" evidence="5">
    <location>
        <begin position="72"/>
        <end position="90"/>
    </location>
</feature>
<evidence type="ECO:0000256" key="1">
    <source>
        <dbReference type="ARBA" id="ARBA00004141"/>
    </source>
</evidence>
<evidence type="ECO:0000256" key="3">
    <source>
        <dbReference type="ARBA" id="ARBA00022989"/>
    </source>
</evidence>
<dbReference type="EMBL" id="JAUJEB010000004">
    <property type="protein sequence ID" value="MDN5214170.1"/>
    <property type="molecule type" value="Genomic_DNA"/>
</dbReference>
<evidence type="ECO:0000313" key="7">
    <source>
        <dbReference type="Proteomes" id="UP001172083"/>
    </source>
</evidence>
<feature type="transmembrane region" description="Helical" evidence="5">
    <location>
        <begin position="96"/>
        <end position="114"/>
    </location>
</feature>
<sequence>MNEKTKKIVGWVLAGALTAFIAFSAIGKLTGDPMPMDMLTGWGFTEGEVTLIGIGELLSVILFLIPKTSSLGTLLMSAYFGGAIASHMQAEAPLDNYTFPSIILIVIWITALIRNPEIFSSFKK</sequence>
<evidence type="ECO:0000256" key="4">
    <source>
        <dbReference type="ARBA" id="ARBA00023136"/>
    </source>
</evidence>
<dbReference type="Pfam" id="PF13564">
    <property type="entry name" value="DoxX_2"/>
    <property type="match status" value="1"/>
</dbReference>
<dbReference type="Proteomes" id="UP001172083">
    <property type="component" value="Unassembled WGS sequence"/>
</dbReference>
<keyword evidence="3 5" id="KW-1133">Transmembrane helix</keyword>
<keyword evidence="4 5" id="KW-0472">Membrane</keyword>
<proteinExistence type="predicted"/>
<evidence type="ECO:0000256" key="2">
    <source>
        <dbReference type="ARBA" id="ARBA00022692"/>
    </source>
</evidence>
<comment type="subcellular location">
    <subcellularLocation>
        <location evidence="1">Membrane</location>
        <topology evidence="1">Multi-pass membrane protein</topology>
    </subcellularLocation>
</comment>
<evidence type="ECO:0000256" key="5">
    <source>
        <dbReference type="SAM" id="Phobius"/>
    </source>
</evidence>
<dbReference type="InterPro" id="IPR032808">
    <property type="entry name" value="DoxX"/>
</dbReference>
<gene>
    <name evidence="6" type="ORF">QQ020_18985</name>
</gene>
<comment type="caution">
    <text evidence="6">The sequence shown here is derived from an EMBL/GenBank/DDBJ whole genome shotgun (WGS) entry which is preliminary data.</text>
</comment>
<keyword evidence="7" id="KW-1185">Reference proteome</keyword>
<accession>A0ABT8L8T8</accession>
<keyword evidence="2 5" id="KW-0812">Transmembrane</keyword>
<evidence type="ECO:0000313" key="6">
    <source>
        <dbReference type="EMBL" id="MDN5214170.1"/>
    </source>
</evidence>
<protein>
    <submittedName>
        <fullName evidence="6">DoxX family protein</fullName>
    </submittedName>
</protein>